<sequence>MESKQEITTPSQIDLIHAIVMTKNNLHKSHYDITGIVWPPQVMQVILALKAESRRGRQLPFYYQVIEYEEDSKGGMDAKKNEALIKFIQFLEKNADKLPPGLRFQLAVLLDGHWTVVDHVVTSKGISCFNLDAVMDKRALRFFRNYILLLDKARVLHASYIYYVNVPEPLFGPTPKEKVEHMIQTDFVSCGIFMADHLSFLSRTHVFHHLKAMAGEPVFKKLGRNDVSPALAPIFRLTQSKHLLRKLTGQQSEAAISKHDKGKTLKSIKQQSLTESIKYNVITKGDKLLENAIVNVKSRSEQEIAPLFANDLITRLTPYVEHYSAVINQLAALIYTRIADCKGMNDQTVIEIMASIHQIMLGKDKDDIKLAAITSLLLNRLPGKDVNSYRLLTASISFTVFHCEDNDALWKFYLDMMKNPVNTGLMHHTHSFFNTPTKLTPSLSTYIDKAVKVQLLLNALKELRQGYDSPLTHLTDEMQKFIKKSRTFDVKATKSERLLQQIILAASEESTLYVIEQELEADKATLLKGFGFESGPLASEHSLKL</sequence>
<protein>
    <recommendedName>
        <fullName evidence="3">Dot/Icm T4SS effector</fullName>
    </recommendedName>
</protein>
<gene>
    <name evidence="1" type="ORF">Lery_0964</name>
</gene>
<reference evidence="1 2" key="1">
    <citation type="submission" date="2015-11" db="EMBL/GenBank/DDBJ databases">
        <title>Genomic analysis of 38 Legionella species identifies large and diverse effector repertoires.</title>
        <authorList>
            <person name="Burstein D."/>
            <person name="Amaro F."/>
            <person name="Zusman T."/>
            <person name="Lifshitz Z."/>
            <person name="Cohen O."/>
            <person name="Gilbert J.A."/>
            <person name="Pupko T."/>
            <person name="Shuman H.A."/>
            <person name="Segal G."/>
        </authorList>
    </citation>
    <scope>NUCLEOTIDE SEQUENCE [LARGE SCALE GENOMIC DNA]</scope>
    <source>
        <strain evidence="1 2">SE-32A-C8</strain>
    </source>
</reference>
<accession>A0A0W0TRU7</accession>
<dbReference type="AlphaFoldDB" id="A0A0W0TRU7"/>
<evidence type="ECO:0000313" key="2">
    <source>
        <dbReference type="Proteomes" id="UP000054773"/>
    </source>
</evidence>
<dbReference type="EMBL" id="LNYA01000021">
    <property type="protein sequence ID" value="KTC98401.1"/>
    <property type="molecule type" value="Genomic_DNA"/>
</dbReference>
<proteinExistence type="predicted"/>
<dbReference type="PATRIC" id="fig|448.7.peg.1010"/>
<comment type="caution">
    <text evidence="1">The sequence shown here is derived from an EMBL/GenBank/DDBJ whole genome shotgun (WGS) entry which is preliminary data.</text>
</comment>
<dbReference type="RefSeq" id="WP_058526129.1">
    <property type="nucleotide sequence ID" value="NZ_CAAAHY010000044.1"/>
</dbReference>
<dbReference type="Proteomes" id="UP000054773">
    <property type="component" value="Unassembled WGS sequence"/>
</dbReference>
<organism evidence="1 2">
    <name type="scientific">Legionella erythra</name>
    <dbReference type="NCBI Taxonomy" id="448"/>
    <lineage>
        <taxon>Bacteria</taxon>
        <taxon>Pseudomonadati</taxon>
        <taxon>Pseudomonadota</taxon>
        <taxon>Gammaproteobacteria</taxon>
        <taxon>Legionellales</taxon>
        <taxon>Legionellaceae</taxon>
        <taxon>Legionella</taxon>
    </lineage>
</organism>
<evidence type="ECO:0000313" key="1">
    <source>
        <dbReference type="EMBL" id="KTC98401.1"/>
    </source>
</evidence>
<name>A0A0W0TRU7_LEGER</name>
<keyword evidence="2" id="KW-1185">Reference proteome</keyword>
<evidence type="ECO:0008006" key="3">
    <source>
        <dbReference type="Google" id="ProtNLM"/>
    </source>
</evidence>